<evidence type="ECO:0000313" key="1">
    <source>
        <dbReference type="EMBL" id="OCX74457.1"/>
    </source>
</evidence>
<evidence type="ECO:0000313" key="2">
    <source>
        <dbReference type="Proteomes" id="UP000094893"/>
    </source>
</evidence>
<dbReference type="RefSeq" id="WP_065957932.1">
    <property type="nucleotide sequence ID" value="NZ_JAWXYA010000003.1"/>
</dbReference>
<dbReference type="AlphaFoldDB" id="A0A1C2J0A2"/>
<reference evidence="1 2" key="1">
    <citation type="journal article" date="2016" name="Int. J. Mol. Sci.">
        <title>Comparative genomics of the extreme acidophile Acidithiobacillus thiooxidans reveals intraspecific divergence and niche adaptation.</title>
        <authorList>
            <person name="Zhang X."/>
            <person name="Feng X."/>
            <person name="Tao J."/>
            <person name="Ma L."/>
            <person name="Xiao Y."/>
            <person name="Liang Y."/>
            <person name="Liu X."/>
            <person name="Yin H."/>
        </authorList>
    </citation>
    <scope>NUCLEOTIDE SEQUENCE [LARGE SCALE GENOMIC DNA]</scope>
    <source>
        <strain evidence="1 2">A02</strain>
    </source>
</reference>
<protein>
    <submittedName>
        <fullName evidence="1">Uncharacterized protein</fullName>
    </submittedName>
</protein>
<gene>
    <name evidence="1" type="ORF">A6P07_05560</name>
</gene>
<organism evidence="1 2">
    <name type="scientific">Acidithiobacillus thiooxidans</name>
    <name type="common">Thiobacillus thiooxidans</name>
    <dbReference type="NCBI Taxonomy" id="930"/>
    <lineage>
        <taxon>Bacteria</taxon>
        <taxon>Pseudomonadati</taxon>
        <taxon>Pseudomonadota</taxon>
        <taxon>Acidithiobacillia</taxon>
        <taxon>Acidithiobacillales</taxon>
        <taxon>Acidithiobacillaceae</taxon>
        <taxon>Acidithiobacillus</taxon>
    </lineage>
</organism>
<dbReference type="Proteomes" id="UP000094893">
    <property type="component" value="Unassembled WGS sequence"/>
</dbReference>
<sequence length="72" mass="8405">MAQTNAERQRRKRERDHALVWGENSDESRLSDTALLEQIGIAYRRARDYPGQNAILRGLLQELMQRARLPSK</sequence>
<accession>A0A1C2J0A2</accession>
<proteinExistence type="predicted"/>
<name>A0A1C2J0A2_ACITH</name>
<comment type="caution">
    <text evidence="1">The sequence shown here is derived from an EMBL/GenBank/DDBJ whole genome shotgun (WGS) entry which is preliminary data.</text>
</comment>
<dbReference type="EMBL" id="LWSA01000068">
    <property type="protein sequence ID" value="OCX74457.1"/>
    <property type="molecule type" value="Genomic_DNA"/>
</dbReference>